<organism evidence="1 2">
    <name type="scientific">Gigaspora rosea</name>
    <dbReference type="NCBI Taxonomy" id="44941"/>
    <lineage>
        <taxon>Eukaryota</taxon>
        <taxon>Fungi</taxon>
        <taxon>Fungi incertae sedis</taxon>
        <taxon>Mucoromycota</taxon>
        <taxon>Glomeromycotina</taxon>
        <taxon>Glomeromycetes</taxon>
        <taxon>Diversisporales</taxon>
        <taxon>Gigasporaceae</taxon>
        <taxon>Gigaspora</taxon>
    </lineage>
</organism>
<name>A0A397U2J0_9GLOM</name>
<gene>
    <name evidence="1" type="ORF">C2G38_2223883</name>
</gene>
<proteinExistence type="predicted"/>
<accession>A0A397U2J0</accession>
<sequence>MAVTWSTEVLSSGVFGSLGAWSAWSACVRYCWCRACWCITRRCAWRVDQNGIKGKTYLELAIFEY</sequence>
<comment type="caution">
    <text evidence="1">The sequence shown here is derived from an EMBL/GenBank/DDBJ whole genome shotgun (WGS) entry which is preliminary data.</text>
</comment>
<evidence type="ECO:0000313" key="2">
    <source>
        <dbReference type="Proteomes" id="UP000266673"/>
    </source>
</evidence>
<evidence type="ECO:0000313" key="1">
    <source>
        <dbReference type="EMBL" id="RIB03871.1"/>
    </source>
</evidence>
<keyword evidence="2" id="KW-1185">Reference proteome</keyword>
<dbReference type="EMBL" id="QKWP01002306">
    <property type="protein sequence ID" value="RIB03871.1"/>
    <property type="molecule type" value="Genomic_DNA"/>
</dbReference>
<reference evidence="1 2" key="1">
    <citation type="submission" date="2018-06" db="EMBL/GenBank/DDBJ databases">
        <title>Comparative genomics reveals the genomic features of Rhizophagus irregularis, R. cerebriforme, R. diaphanum and Gigaspora rosea, and their symbiotic lifestyle signature.</title>
        <authorList>
            <person name="Morin E."/>
            <person name="San Clemente H."/>
            <person name="Chen E.C.H."/>
            <person name="De La Providencia I."/>
            <person name="Hainaut M."/>
            <person name="Kuo A."/>
            <person name="Kohler A."/>
            <person name="Murat C."/>
            <person name="Tang N."/>
            <person name="Roy S."/>
            <person name="Loubradou J."/>
            <person name="Henrissat B."/>
            <person name="Grigoriev I.V."/>
            <person name="Corradi N."/>
            <person name="Roux C."/>
            <person name="Martin F.M."/>
        </authorList>
    </citation>
    <scope>NUCLEOTIDE SEQUENCE [LARGE SCALE GENOMIC DNA]</scope>
    <source>
        <strain evidence="1 2">DAOM 194757</strain>
    </source>
</reference>
<dbReference type="AlphaFoldDB" id="A0A397U2J0"/>
<protein>
    <submittedName>
        <fullName evidence="1">Uncharacterized protein</fullName>
    </submittedName>
</protein>
<dbReference type="Proteomes" id="UP000266673">
    <property type="component" value="Unassembled WGS sequence"/>
</dbReference>